<feature type="domain" description="Peptidase M20 dimerisation" evidence="1">
    <location>
        <begin position="68"/>
        <end position="165"/>
    </location>
</feature>
<dbReference type="InterPro" id="IPR036264">
    <property type="entry name" value="Bact_exopeptidase_dim_dom"/>
</dbReference>
<organism evidence="2 3">
    <name type="scientific">Roseburia hominis (strain DSM 16839 / JCM 17582 / NCIMB 14029 / A2-183)</name>
    <dbReference type="NCBI Taxonomy" id="585394"/>
    <lineage>
        <taxon>Bacteria</taxon>
        <taxon>Bacillati</taxon>
        <taxon>Bacillota</taxon>
        <taxon>Clostridia</taxon>
        <taxon>Lachnospirales</taxon>
        <taxon>Lachnospiraceae</taxon>
        <taxon>Roseburia</taxon>
    </lineage>
</organism>
<dbReference type="InterPro" id="IPR002933">
    <property type="entry name" value="Peptidase_M20"/>
</dbReference>
<name>G2SX84_ROSHA</name>
<dbReference type="SUPFAM" id="SSF55031">
    <property type="entry name" value="Bacterial exopeptidase dimerisation domain"/>
    <property type="match status" value="1"/>
</dbReference>
<accession>G2SX84</accession>
<dbReference type="InterPro" id="IPR011650">
    <property type="entry name" value="Peptidase_M20_dimer"/>
</dbReference>
<dbReference type="Pfam" id="PF07687">
    <property type="entry name" value="M20_dimer"/>
    <property type="match status" value="1"/>
</dbReference>
<sequence length="277" mass="29627">MRVLAEQRDNLTGVIYFCFEEGEEDGRGILAMLNQLSAHGVDVCWGIHVYAGLESGKICVSAGPRMAGAAGVGIKVIGRGGHGSRPDMSVNPVFCAASILTNTATAWVNQITAGRTVTLGVTSIQGGEAPNVIPDTADILGSLRFFNDEEGEKAVRIFKNVAEHTAAMNNCQVQFDDRFCVLCAPVINDEYYSNLISTALPEVLPENVTVSSCEPWYASESFSCYRRICPSVLAHLGINNPSYGSGAAHHNGFFDVDEGVLSTGVISTLKFVAMLQK</sequence>
<dbReference type="HOGENOM" id="CLU_023257_0_1_9"/>
<dbReference type="EMBL" id="CP003040">
    <property type="protein sequence ID" value="AEN96998.1"/>
    <property type="molecule type" value="Genomic_DNA"/>
</dbReference>
<keyword evidence="3" id="KW-1185">Reference proteome</keyword>
<reference evidence="2 3" key="1">
    <citation type="journal article" date="2015" name="Genome Announc.">
        <title>Complete genome sequence of the human gut symbiont Roseburia hominis.</title>
        <authorList>
            <person name="Travis A.J."/>
            <person name="Kelly D."/>
            <person name="Flint H.J."/>
            <person name="Aminov R.I."/>
        </authorList>
    </citation>
    <scope>NUCLEOTIDE SEQUENCE [LARGE SCALE GENOMIC DNA]</scope>
    <source>
        <strain evidence="3">DSM 16839 / JCM 17582 / NCIMB 14029 / A2-183</strain>
    </source>
</reference>
<dbReference type="KEGG" id="rho:RHOM_09435"/>
<dbReference type="AlphaFoldDB" id="G2SX84"/>
<protein>
    <submittedName>
        <fullName evidence="2">M20/M25/M40 family peptidase</fullName>
    </submittedName>
</protein>
<dbReference type="Gene3D" id="3.40.630.10">
    <property type="entry name" value="Zn peptidases"/>
    <property type="match status" value="1"/>
</dbReference>
<dbReference type="STRING" id="585394.RHOM_09435"/>
<dbReference type="Gene3D" id="3.30.70.360">
    <property type="match status" value="1"/>
</dbReference>
<dbReference type="PANTHER" id="PTHR11014:SF63">
    <property type="entry name" value="METALLOPEPTIDASE, PUTATIVE (AFU_ORTHOLOGUE AFUA_6G09600)-RELATED"/>
    <property type="match status" value="1"/>
</dbReference>
<dbReference type="InterPro" id="IPR017439">
    <property type="entry name" value="Amidohydrolase"/>
</dbReference>
<evidence type="ECO:0000259" key="1">
    <source>
        <dbReference type="Pfam" id="PF07687"/>
    </source>
</evidence>
<dbReference type="Proteomes" id="UP000008178">
    <property type="component" value="Chromosome"/>
</dbReference>
<dbReference type="SUPFAM" id="SSF53187">
    <property type="entry name" value="Zn-dependent exopeptidases"/>
    <property type="match status" value="1"/>
</dbReference>
<dbReference type="PANTHER" id="PTHR11014">
    <property type="entry name" value="PEPTIDASE M20 FAMILY MEMBER"/>
    <property type="match status" value="1"/>
</dbReference>
<evidence type="ECO:0000313" key="3">
    <source>
        <dbReference type="Proteomes" id="UP000008178"/>
    </source>
</evidence>
<evidence type="ECO:0000313" key="2">
    <source>
        <dbReference type="EMBL" id="AEN96998.1"/>
    </source>
</evidence>
<gene>
    <name evidence="2" type="ordered locus">RHOM_09435</name>
</gene>
<dbReference type="GO" id="GO:0016787">
    <property type="term" value="F:hydrolase activity"/>
    <property type="evidence" value="ECO:0007669"/>
    <property type="project" value="InterPro"/>
</dbReference>
<proteinExistence type="predicted"/>
<dbReference type="Pfam" id="PF01546">
    <property type="entry name" value="Peptidase_M20"/>
    <property type="match status" value="1"/>
</dbReference>
<dbReference type="eggNOG" id="COG1473">
    <property type="taxonomic scope" value="Bacteria"/>
</dbReference>